<reference evidence="4" key="1">
    <citation type="submission" date="2024-07" db="EMBL/GenBank/DDBJ databases">
        <title>Two chromosome-level genome assemblies of Korean endemic species Abeliophyllum distichum and Forsythia ovata (Oleaceae).</title>
        <authorList>
            <person name="Jang H."/>
        </authorList>
    </citation>
    <scope>NUCLEOTIDE SEQUENCE [LARGE SCALE GENOMIC DNA]</scope>
</reference>
<dbReference type="PANTHER" id="PTHR36794:SF1">
    <property type="entry name" value="TRANSMEMBRANE PROTEIN"/>
    <property type="match status" value="1"/>
</dbReference>
<proteinExistence type="predicted"/>
<feature type="compositionally biased region" description="Polar residues" evidence="1">
    <location>
        <begin position="378"/>
        <end position="392"/>
    </location>
</feature>
<feature type="transmembrane region" description="Helical" evidence="2">
    <location>
        <begin position="23"/>
        <end position="45"/>
    </location>
</feature>
<feature type="compositionally biased region" description="Low complexity" evidence="1">
    <location>
        <begin position="130"/>
        <end position="140"/>
    </location>
</feature>
<feature type="transmembrane region" description="Helical" evidence="2">
    <location>
        <begin position="330"/>
        <end position="348"/>
    </location>
</feature>
<keyword evidence="4" id="KW-1185">Reference proteome</keyword>
<organism evidence="3 4">
    <name type="scientific">Abeliophyllum distichum</name>
    <dbReference type="NCBI Taxonomy" id="126358"/>
    <lineage>
        <taxon>Eukaryota</taxon>
        <taxon>Viridiplantae</taxon>
        <taxon>Streptophyta</taxon>
        <taxon>Embryophyta</taxon>
        <taxon>Tracheophyta</taxon>
        <taxon>Spermatophyta</taxon>
        <taxon>Magnoliopsida</taxon>
        <taxon>eudicotyledons</taxon>
        <taxon>Gunneridae</taxon>
        <taxon>Pentapetalae</taxon>
        <taxon>asterids</taxon>
        <taxon>lamiids</taxon>
        <taxon>Lamiales</taxon>
        <taxon>Oleaceae</taxon>
        <taxon>Forsythieae</taxon>
        <taxon>Abeliophyllum</taxon>
    </lineage>
</organism>
<evidence type="ECO:0000313" key="4">
    <source>
        <dbReference type="Proteomes" id="UP001604336"/>
    </source>
</evidence>
<protein>
    <recommendedName>
        <fullName evidence="5">Transmembrane protein</fullName>
    </recommendedName>
</protein>
<evidence type="ECO:0000256" key="2">
    <source>
        <dbReference type="SAM" id="Phobius"/>
    </source>
</evidence>
<dbReference type="AlphaFoldDB" id="A0ABD1TZB4"/>
<evidence type="ECO:0000313" key="3">
    <source>
        <dbReference type="EMBL" id="KAL2518070.1"/>
    </source>
</evidence>
<dbReference type="PANTHER" id="PTHR36794">
    <property type="entry name" value="TRANSMEMBRANE PROTEIN"/>
    <property type="match status" value="1"/>
</dbReference>
<name>A0ABD1TZB4_9LAMI</name>
<keyword evidence="2" id="KW-1133">Transmembrane helix</keyword>
<feature type="transmembrane region" description="Helical" evidence="2">
    <location>
        <begin position="259"/>
        <end position="278"/>
    </location>
</feature>
<accession>A0ABD1TZB4</accession>
<keyword evidence="2" id="KW-0472">Membrane</keyword>
<evidence type="ECO:0008006" key="5">
    <source>
        <dbReference type="Google" id="ProtNLM"/>
    </source>
</evidence>
<gene>
    <name evidence="3" type="ORF">Adt_14317</name>
</gene>
<dbReference type="Proteomes" id="UP001604336">
    <property type="component" value="Unassembled WGS sequence"/>
</dbReference>
<sequence length="404" mass="45367">MALQWKIQLPISSSHKPSQSRKVAIAILVGTVTLAMLSALAFYLYKHRVRHPDESQKLVGSNSQRTNEESRIPTSTFLYIGTMEPSTGSTSSRHLRSQFHLHHRLCRHQENWGAVETNTPPVSKQPIRPQPKSSSPKASPGTERKSPVKEVESIRRIVSGFVEKEKSVAVFNGDDFRDVCSTAMLRVAKTVDAYLGEISTYVDLNWEVICHFQVEDYPHFCGVAVAIAIWISGFKKPGVLNPGLNSSKSKIPILGFNNFFFPSSSSVSLSLLLTGILFQRLTGQTMGTQPKEEDIPQTAGSQQDHMAVGWGGKIEEQYRKIKEHAETYPYVWGSYILVYGGFGLWLTYRWRKLRRTEDRVRGLQERLRKLVEAEQSTNSVIAKEQSTNSSVINKALPSADKESK</sequence>
<keyword evidence="2" id="KW-0812">Transmembrane</keyword>
<comment type="caution">
    <text evidence="3">The sequence shown here is derived from an EMBL/GenBank/DDBJ whole genome shotgun (WGS) entry which is preliminary data.</text>
</comment>
<evidence type="ECO:0000256" key="1">
    <source>
        <dbReference type="SAM" id="MobiDB-lite"/>
    </source>
</evidence>
<dbReference type="EMBL" id="JBFOLK010000004">
    <property type="protein sequence ID" value="KAL2518070.1"/>
    <property type="molecule type" value="Genomic_DNA"/>
</dbReference>
<feature type="region of interest" description="Disordered" evidence="1">
    <location>
        <begin position="115"/>
        <end position="150"/>
    </location>
</feature>
<feature type="region of interest" description="Disordered" evidence="1">
    <location>
        <begin position="378"/>
        <end position="404"/>
    </location>
</feature>